<evidence type="ECO:0000256" key="3">
    <source>
        <dbReference type="ARBA" id="ARBA00022737"/>
    </source>
</evidence>
<dbReference type="PRINTS" id="PR00320">
    <property type="entry name" value="GPROTEINBRPT"/>
</dbReference>
<accession>A0A024GHX1</accession>
<dbReference type="Gene3D" id="2.130.10.10">
    <property type="entry name" value="YVTN repeat-like/Quinoprotein amine dehydrogenase"/>
    <property type="match status" value="1"/>
</dbReference>
<dbReference type="PROSITE" id="PS50082">
    <property type="entry name" value="WD_REPEATS_2"/>
    <property type="match status" value="2"/>
</dbReference>
<feature type="repeat" description="WD" evidence="6">
    <location>
        <begin position="189"/>
        <end position="230"/>
    </location>
</feature>
<name>A0A024GHX1_9STRA</name>
<dbReference type="SUPFAM" id="SSF50978">
    <property type="entry name" value="WD40 repeat-like"/>
    <property type="match status" value="1"/>
</dbReference>
<keyword evidence="4" id="KW-0805">Transcription regulation</keyword>
<comment type="caution">
    <text evidence="8">The sequence shown here is derived from an EMBL/GenBank/DDBJ whole genome shotgun (WGS) entry which is preliminary data.</text>
</comment>
<sequence length="386" mass="42894">MTDHGQQQVPMSCIESSHISENTPSLNGDCAHKKASCSNNPTVPYVKEDHGKALYCVSFCHVAEMYDQVFAAAGGNRITVYECLPDGGLDVLQVYCDGDQEEQFFTIAWTIDMLGGSPLLAAAGYRGHIKVLDCVTQSIIVVLSGHGNSVNELKFHPVDPSLLLSASKDESIRLWNTLTGVCVSIFAGHLGHRDEVLSLDVHLTGACFVSSGMDNTIKIWDLEDSVVQDAIERSYKEPRPKDRPFDTKLIQFPAFATSRIHADYVDCVRLIGDLILSKSTENKVIFWKPNPSRGKDSVTILREFQHKDAELWFLKFGLDTQLEMLAVGNKKGVISIFDVDSESERPLCKLSHSRCKSTIRQTCFSRKGNTMIACADDSVVWRWDLV</sequence>
<dbReference type="Pfam" id="PF00400">
    <property type="entry name" value="WD40"/>
    <property type="match status" value="1"/>
</dbReference>
<dbReference type="InterPro" id="IPR036322">
    <property type="entry name" value="WD40_repeat_dom_sf"/>
</dbReference>
<dbReference type="STRING" id="65357.A0A024GHX1"/>
<evidence type="ECO:0000256" key="1">
    <source>
        <dbReference type="ARBA" id="ARBA00008075"/>
    </source>
</evidence>
<dbReference type="InterPro" id="IPR020472">
    <property type="entry name" value="WD40_PAC1"/>
</dbReference>
<feature type="domain" description="Leucine-rich repeat and WD repeat-containing protein 1 WD" evidence="7">
    <location>
        <begin position="67"/>
        <end position="178"/>
    </location>
</feature>
<dbReference type="EMBL" id="CAIX01000125">
    <property type="protein sequence ID" value="CCI46370.1"/>
    <property type="molecule type" value="Genomic_DNA"/>
</dbReference>
<dbReference type="AlphaFoldDB" id="A0A024GHX1"/>
<evidence type="ECO:0000256" key="5">
    <source>
        <dbReference type="ARBA" id="ARBA00023163"/>
    </source>
</evidence>
<dbReference type="InterPro" id="IPR001680">
    <property type="entry name" value="WD40_rpt"/>
</dbReference>
<keyword evidence="2 6" id="KW-0853">WD repeat</keyword>
<reference evidence="8 9" key="1">
    <citation type="submission" date="2012-05" db="EMBL/GenBank/DDBJ databases">
        <title>Recombination and specialization in a pathogen metapopulation.</title>
        <authorList>
            <person name="Gardiner A."/>
            <person name="Kemen E."/>
            <person name="Schultz-Larsen T."/>
            <person name="MacLean D."/>
            <person name="Van Oosterhout C."/>
            <person name="Jones J.D.G."/>
        </authorList>
    </citation>
    <scope>NUCLEOTIDE SEQUENCE [LARGE SCALE GENOMIC DNA]</scope>
    <source>
        <strain evidence="8 9">Ac Nc2</strain>
    </source>
</reference>
<evidence type="ECO:0000256" key="2">
    <source>
        <dbReference type="ARBA" id="ARBA00022574"/>
    </source>
</evidence>
<evidence type="ECO:0000256" key="4">
    <source>
        <dbReference type="ARBA" id="ARBA00023015"/>
    </source>
</evidence>
<dbReference type="InterPro" id="IPR056160">
    <property type="entry name" value="WD_LRWD1"/>
</dbReference>
<evidence type="ECO:0000256" key="6">
    <source>
        <dbReference type="PROSITE-ProRule" id="PRU00221"/>
    </source>
</evidence>
<dbReference type="OrthoDB" id="7318948at2759"/>
<protein>
    <recommendedName>
        <fullName evidence="7">Leucine-rich repeat and WD repeat-containing protein 1 WD domain-containing protein</fullName>
    </recommendedName>
</protein>
<evidence type="ECO:0000313" key="9">
    <source>
        <dbReference type="Proteomes" id="UP000053237"/>
    </source>
</evidence>
<dbReference type="InterPro" id="IPR051243">
    <property type="entry name" value="PcG_WD-repeat"/>
</dbReference>
<evidence type="ECO:0000313" key="8">
    <source>
        <dbReference type="EMBL" id="CCI46370.1"/>
    </source>
</evidence>
<dbReference type="Proteomes" id="UP000053237">
    <property type="component" value="Unassembled WGS sequence"/>
</dbReference>
<gene>
    <name evidence="8" type="ORF">BN9_072990</name>
</gene>
<keyword evidence="5" id="KW-0804">Transcription</keyword>
<comment type="similarity">
    <text evidence="1">Belongs to the WD repeat ESC family.</text>
</comment>
<dbReference type="PANTHER" id="PTHR10253">
    <property type="entry name" value="POLYCOMB PROTEIN"/>
    <property type="match status" value="1"/>
</dbReference>
<dbReference type="PROSITE" id="PS50294">
    <property type="entry name" value="WD_REPEATS_REGION"/>
    <property type="match status" value="2"/>
</dbReference>
<organism evidence="8 9">
    <name type="scientific">Albugo candida</name>
    <dbReference type="NCBI Taxonomy" id="65357"/>
    <lineage>
        <taxon>Eukaryota</taxon>
        <taxon>Sar</taxon>
        <taxon>Stramenopiles</taxon>
        <taxon>Oomycota</taxon>
        <taxon>Peronosporomycetes</taxon>
        <taxon>Albuginales</taxon>
        <taxon>Albuginaceae</taxon>
        <taxon>Albugo</taxon>
    </lineage>
</organism>
<dbReference type="InterPro" id="IPR015943">
    <property type="entry name" value="WD40/YVTN_repeat-like_dom_sf"/>
</dbReference>
<keyword evidence="9" id="KW-1185">Reference proteome</keyword>
<proteinExistence type="inferred from homology"/>
<dbReference type="Pfam" id="PF23215">
    <property type="entry name" value="WD_LRWD1"/>
    <property type="match status" value="1"/>
</dbReference>
<keyword evidence="3" id="KW-0677">Repeat</keyword>
<evidence type="ECO:0000259" key="7">
    <source>
        <dbReference type="Pfam" id="PF23215"/>
    </source>
</evidence>
<feature type="repeat" description="WD" evidence="6">
    <location>
        <begin position="143"/>
        <end position="185"/>
    </location>
</feature>
<dbReference type="SMART" id="SM00320">
    <property type="entry name" value="WD40"/>
    <property type="match status" value="7"/>
</dbReference>
<dbReference type="InParanoid" id="A0A024GHX1"/>